<comment type="similarity">
    <text evidence="6">Belongs to the vsr family.</text>
</comment>
<reference evidence="7" key="1">
    <citation type="submission" date="2020-10" db="EMBL/GenBank/DDBJ databases">
        <authorList>
            <person name="Gilroy R."/>
        </authorList>
    </citation>
    <scope>NUCLEOTIDE SEQUENCE</scope>
    <source>
        <strain evidence="7">CHK176-22527</strain>
    </source>
</reference>
<evidence type="ECO:0000256" key="4">
    <source>
        <dbReference type="ARBA" id="ARBA00022801"/>
    </source>
</evidence>
<dbReference type="GO" id="GO:0006298">
    <property type="term" value="P:mismatch repair"/>
    <property type="evidence" value="ECO:0007669"/>
    <property type="project" value="UniProtKB-UniRule"/>
</dbReference>
<organism evidence="7 8">
    <name type="scientific">Candidatus Allocopromorpha excrementavium</name>
    <dbReference type="NCBI Taxonomy" id="2840741"/>
    <lineage>
        <taxon>Bacteria</taxon>
        <taxon>Bacillati</taxon>
        <taxon>Bacillota</taxon>
        <taxon>Clostridia</taxon>
        <taxon>Eubacteriales</taxon>
        <taxon>Eubacteriaceae</taxon>
        <taxon>Eubacteriaceae incertae sedis</taxon>
        <taxon>Candidatus Allocopromorpha</taxon>
    </lineage>
</organism>
<keyword evidence="4 6" id="KW-0378">Hydrolase</keyword>
<dbReference type="CDD" id="cd00221">
    <property type="entry name" value="Vsr"/>
    <property type="match status" value="1"/>
</dbReference>
<keyword evidence="5 6" id="KW-0234">DNA repair</keyword>
<evidence type="ECO:0000256" key="2">
    <source>
        <dbReference type="ARBA" id="ARBA00022759"/>
    </source>
</evidence>
<dbReference type="GO" id="GO:0004519">
    <property type="term" value="F:endonuclease activity"/>
    <property type="evidence" value="ECO:0007669"/>
    <property type="project" value="UniProtKB-KW"/>
</dbReference>
<accession>A0A9D1KU77</accession>
<gene>
    <name evidence="7" type="primary">vsr</name>
    <name evidence="7" type="ORF">IAD12_00420</name>
</gene>
<comment type="caution">
    <text evidence="7">The sequence shown here is derived from an EMBL/GenBank/DDBJ whole genome shotgun (WGS) entry which is preliminary data.</text>
</comment>
<keyword evidence="1 6" id="KW-0540">Nuclease</keyword>
<evidence type="ECO:0000256" key="5">
    <source>
        <dbReference type="ARBA" id="ARBA00023204"/>
    </source>
</evidence>
<dbReference type="PIRSF" id="PIRSF018267">
    <property type="entry name" value="VSR_endonuc"/>
    <property type="match status" value="1"/>
</dbReference>
<dbReference type="AlphaFoldDB" id="A0A9D1KU77"/>
<evidence type="ECO:0000256" key="6">
    <source>
        <dbReference type="PIRNR" id="PIRNR018267"/>
    </source>
</evidence>
<dbReference type="Gene3D" id="3.40.960.10">
    <property type="entry name" value="VSR Endonuclease"/>
    <property type="match status" value="1"/>
</dbReference>
<dbReference type="SUPFAM" id="SSF52980">
    <property type="entry name" value="Restriction endonuclease-like"/>
    <property type="match status" value="1"/>
</dbReference>
<comment type="function">
    <text evidence="6">May nick specific sequences that contain T:G mispairs resulting from m5C-deamination.</text>
</comment>
<keyword evidence="3 6" id="KW-0227">DNA damage</keyword>
<evidence type="ECO:0000256" key="1">
    <source>
        <dbReference type="ARBA" id="ARBA00022722"/>
    </source>
</evidence>
<name>A0A9D1KU77_9FIRM</name>
<dbReference type="NCBIfam" id="TIGR00632">
    <property type="entry name" value="vsr"/>
    <property type="match status" value="1"/>
</dbReference>
<dbReference type="EC" id="3.1.-.-" evidence="6"/>
<evidence type="ECO:0000313" key="8">
    <source>
        <dbReference type="Proteomes" id="UP000824159"/>
    </source>
</evidence>
<dbReference type="InterPro" id="IPR011335">
    <property type="entry name" value="Restrct_endonuc-II-like"/>
</dbReference>
<keyword evidence="2 6" id="KW-0255">Endonuclease</keyword>
<protein>
    <recommendedName>
        <fullName evidence="6">Very short patch repair endonuclease</fullName>
        <ecNumber evidence="6">3.1.-.-</ecNumber>
    </recommendedName>
</protein>
<evidence type="ECO:0000256" key="3">
    <source>
        <dbReference type="ARBA" id="ARBA00022763"/>
    </source>
</evidence>
<dbReference type="Proteomes" id="UP000824159">
    <property type="component" value="Unassembled WGS sequence"/>
</dbReference>
<dbReference type="GO" id="GO:0016787">
    <property type="term" value="F:hydrolase activity"/>
    <property type="evidence" value="ECO:0007669"/>
    <property type="project" value="UniProtKB-KW"/>
</dbReference>
<dbReference type="EMBL" id="DVLX01000007">
    <property type="protein sequence ID" value="HIT98703.1"/>
    <property type="molecule type" value="Genomic_DNA"/>
</dbReference>
<evidence type="ECO:0000313" key="7">
    <source>
        <dbReference type="EMBL" id="HIT98703.1"/>
    </source>
</evidence>
<proteinExistence type="inferred from homology"/>
<reference evidence="7" key="2">
    <citation type="journal article" date="2021" name="PeerJ">
        <title>Extensive microbial diversity within the chicken gut microbiome revealed by metagenomics and culture.</title>
        <authorList>
            <person name="Gilroy R."/>
            <person name="Ravi A."/>
            <person name="Getino M."/>
            <person name="Pursley I."/>
            <person name="Horton D.L."/>
            <person name="Alikhan N.F."/>
            <person name="Baker D."/>
            <person name="Gharbi K."/>
            <person name="Hall N."/>
            <person name="Watson M."/>
            <person name="Adriaenssens E.M."/>
            <person name="Foster-Nyarko E."/>
            <person name="Jarju S."/>
            <person name="Secka A."/>
            <person name="Antonio M."/>
            <person name="Oren A."/>
            <person name="Chaudhuri R.R."/>
            <person name="La Ragione R."/>
            <person name="Hildebrand F."/>
            <person name="Pallen M.J."/>
        </authorList>
    </citation>
    <scope>NUCLEOTIDE SEQUENCE</scope>
    <source>
        <strain evidence="7">CHK176-22527</strain>
    </source>
</reference>
<dbReference type="InterPro" id="IPR004603">
    <property type="entry name" value="DNA_mismatch_endonuc_vsr"/>
</dbReference>
<dbReference type="Pfam" id="PF03852">
    <property type="entry name" value="Vsr"/>
    <property type="match status" value="1"/>
</dbReference>
<sequence>MDIKSPEERSRNMATIRSKDTRPEIYFRKLLFAQGYRYSLNSKKIPGHPDIYLRKYNTAIFIHGCFWHRHSGCKYAYMPKSRVEFWQKKFEANVKRDYIVRMELRDKGIKCLIVWECTVRRIKRNQEDCISYLKTVEKFLKTDDLFLEL</sequence>